<dbReference type="SMART" id="SM00408">
    <property type="entry name" value="IGc2"/>
    <property type="match status" value="2"/>
</dbReference>
<evidence type="ECO:0000256" key="1">
    <source>
        <dbReference type="ARBA" id="ARBA00022723"/>
    </source>
</evidence>
<accession>W5MMV3</accession>
<evidence type="ECO:0000259" key="8">
    <source>
        <dbReference type="PROSITE" id="PS50835"/>
    </source>
</evidence>
<dbReference type="InterPro" id="IPR013783">
    <property type="entry name" value="Ig-like_fold"/>
</dbReference>
<dbReference type="PROSITE" id="PS50222">
    <property type="entry name" value="EF_HAND_2"/>
    <property type="match status" value="1"/>
</dbReference>
<dbReference type="InterPro" id="IPR003599">
    <property type="entry name" value="Ig_sub"/>
</dbReference>
<dbReference type="EMBL" id="AHAT01015295">
    <property type="status" value="NOT_ANNOTATED_CDS"/>
    <property type="molecule type" value="Genomic_DNA"/>
</dbReference>
<dbReference type="InterPro" id="IPR036058">
    <property type="entry name" value="Kazal_dom_sf"/>
</dbReference>
<dbReference type="EMBL" id="AHAT01015297">
    <property type="status" value="NOT_ANNOTATED_CDS"/>
    <property type="molecule type" value="Genomic_DNA"/>
</dbReference>
<dbReference type="InterPro" id="IPR003598">
    <property type="entry name" value="Ig_sub2"/>
</dbReference>
<evidence type="ECO:0000313" key="10">
    <source>
        <dbReference type="Ensembl" id="ENSLOCP00000009712.1"/>
    </source>
</evidence>
<dbReference type="EMBL" id="AHAT01015294">
    <property type="status" value="NOT_ANNOTATED_CDS"/>
    <property type="molecule type" value="Genomic_DNA"/>
</dbReference>
<dbReference type="InterPro" id="IPR011992">
    <property type="entry name" value="EF-hand-dom_pair"/>
</dbReference>
<dbReference type="FunFam" id="1.10.238.10:FF:000140">
    <property type="entry name" value="follistatin-related protein 5 isoform X2"/>
    <property type="match status" value="1"/>
</dbReference>
<dbReference type="GeneTree" id="ENSGT00940000156495"/>
<keyword evidence="1" id="KW-0479">Metal-binding</keyword>
<dbReference type="EMBL" id="AHAT01015299">
    <property type="status" value="NOT_ANNOTATED_CDS"/>
    <property type="molecule type" value="Genomic_DNA"/>
</dbReference>
<reference evidence="10" key="3">
    <citation type="submission" date="2025-09" db="UniProtKB">
        <authorList>
            <consortium name="Ensembl"/>
        </authorList>
    </citation>
    <scope>IDENTIFICATION</scope>
</reference>
<dbReference type="InterPro" id="IPR050653">
    <property type="entry name" value="Prot_Inhib_GrowthFact_Antg"/>
</dbReference>
<dbReference type="Gene3D" id="3.30.60.30">
    <property type="match status" value="1"/>
</dbReference>
<feature type="domain" description="Ig-like" evidence="8">
    <location>
        <begin position="255"/>
        <end position="340"/>
    </location>
</feature>
<proteinExistence type="predicted"/>
<feature type="domain" description="Ig-like" evidence="8">
    <location>
        <begin position="161"/>
        <end position="234"/>
    </location>
</feature>
<dbReference type="PROSITE" id="PS51465">
    <property type="entry name" value="KAZAL_2"/>
    <property type="match status" value="1"/>
</dbReference>
<dbReference type="SMART" id="SM00409">
    <property type="entry name" value="IG"/>
    <property type="match status" value="2"/>
</dbReference>
<feature type="domain" description="Kazal-like" evidence="9">
    <location>
        <begin position="1"/>
        <end position="46"/>
    </location>
</feature>
<reference evidence="11" key="1">
    <citation type="submission" date="2011-12" db="EMBL/GenBank/DDBJ databases">
        <title>The Draft Genome of Lepisosteus oculatus.</title>
        <authorList>
            <consortium name="The Broad Institute Genome Assembly &amp; Analysis Group"/>
            <consortium name="Computational R&amp;D Group"/>
            <consortium name="and Sequencing Platform"/>
            <person name="Di Palma F."/>
            <person name="Alfoldi J."/>
            <person name="Johnson J."/>
            <person name="Berlin A."/>
            <person name="Gnerre S."/>
            <person name="Jaffe D."/>
            <person name="MacCallum I."/>
            <person name="Young S."/>
            <person name="Walker B.J."/>
            <person name="Lander E.S."/>
            <person name="Lindblad-Toh K."/>
        </authorList>
    </citation>
    <scope>NUCLEOTIDE SEQUENCE [LARGE SCALE GENOMIC DNA]</scope>
</reference>
<dbReference type="OMA" id="IHAGNYT"/>
<dbReference type="FunFam" id="2.60.40.10:FF:000653">
    <property type="entry name" value="Follistatin like 4"/>
    <property type="match status" value="1"/>
</dbReference>
<reference evidence="10" key="2">
    <citation type="submission" date="2025-08" db="UniProtKB">
        <authorList>
            <consortium name="Ensembl"/>
        </authorList>
    </citation>
    <scope>IDENTIFICATION</scope>
</reference>
<dbReference type="FunCoup" id="W5MMV3">
    <property type="interactions" value="403"/>
</dbReference>
<organism evidence="10 11">
    <name type="scientific">Lepisosteus oculatus</name>
    <name type="common">Spotted gar</name>
    <dbReference type="NCBI Taxonomy" id="7918"/>
    <lineage>
        <taxon>Eukaryota</taxon>
        <taxon>Metazoa</taxon>
        <taxon>Chordata</taxon>
        <taxon>Craniata</taxon>
        <taxon>Vertebrata</taxon>
        <taxon>Euteleostomi</taxon>
        <taxon>Actinopterygii</taxon>
        <taxon>Neopterygii</taxon>
        <taxon>Holostei</taxon>
        <taxon>Semionotiformes</taxon>
        <taxon>Lepisosteidae</taxon>
        <taxon>Lepisosteus</taxon>
    </lineage>
</organism>
<dbReference type="Bgee" id="ENSLOCG00000007998">
    <property type="expression patterns" value="Expressed in brain and 7 other cell types or tissues"/>
</dbReference>
<dbReference type="HOGENOM" id="CLU_007849_0_0_1"/>
<dbReference type="PROSITE" id="PS50835">
    <property type="entry name" value="IG_LIKE"/>
    <property type="match status" value="2"/>
</dbReference>
<dbReference type="PROSITE" id="PS00018">
    <property type="entry name" value="EF_HAND_1"/>
    <property type="match status" value="1"/>
</dbReference>
<dbReference type="GO" id="GO:0005509">
    <property type="term" value="F:calcium ion binding"/>
    <property type="evidence" value="ECO:0007669"/>
    <property type="project" value="InterPro"/>
</dbReference>
<evidence type="ECO:0000256" key="4">
    <source>
        <dbReference type="ARBA" id="ARBA00023157"/>
    </source>
</evidence>
<protein>
    <recommendedName>
        <fullName evidence="5">Follistatin-related protein 5</fullName>
    </recommendedName>
    <alternativeName>
        <fullName evidence="6">Follistatin-like protein 5</fullName>
    </alternativeName>
</protein>
<dbReference type="InterPro" id="IPR018247">
    <property type="entry name" value="EF_Hand_1_Ca_BS"/>
</dbReference>
<evidence type="ECO:0000256" key="6">
    <source>
        <dbReference type="ARBA" id="ARBA00077847"/>
    </source>
</evidence>
<sequence length="761" mass="86262">MEHCKPHYKPVCGSDGELYENHCELHRAACLKRQKITIIHSEDCFYKGDKCQMSDYGKLKNQLLDLQNQKYIRQVNEGENEDKMSLKRLLVDQMFQYFDSDNNGLVDSNELTQVIKQEGLAKDVSECTLFDLLKYDDRNVDKHLSIEEFYTAFEVLQLSIPEDQKVSITTATVGQSAVLACAIQGTQRPPIVWKRNNVELNNLDLEDINDFGDDESLYITKVTTTHMGNYSCHADGYEKLYQTHILQVNDHKVPPVIQVYPASQAREPGVTSSLRCHAEGIPNPQLAWLKNGMDITTKLSKQLTLQANGSEVHISNVRYEDTGAYTCIAKNEAGVDEDISSLFVEDSARKTLANILWREEGLGIGNMFYVFYEDGIKVIQPVECEIQRHIKPSEKLLGLQDEVCPQLEGDTIQRCFWSSAVNVKDKYIYVTQPNLNRVLIVDVQSQKAIQAVNTDPVPVKLHYDKSHDQVWVLSWGDKEKTIPTLQVINQASGSMSHHTIHTQPVGNRFDKVEDFFIPATTLIISHIRFGFILHKNEPVLHKIDLETTSYVKKISLKEYNCIPKSMAYTHLGGYYFISCKPNMTNAIKPQLIVDSITDSVIGYNGNVTGTPYMSPDGHFLVSIDDEKGLMRVQSITIRGEIQEAFDIHTNLHISEVAFQPSFTEAHQYNVFASSGLQTDVLYVELATGKVKMIKSLKEPMKAVEWPWNAKNRVIKDSGLFGQYLMTPSRESLFILDGRLNKLNCEITDVLKGNTIMWVGEP</sequence>
<dbReference type="Pfam" id="PF07679">
    <property type="entry name" value="I-set"/>
    <property type="match status" value="1"/>
</dbReference>
<dbReference type="InterPro" id="IPR002350">
    <property type="entry name" value="Kazal_dom"/>
</dbReference>
<dbReference type="EMBL" id="AHAT01015300">
    <property type="status" value="NOT_ANNOTATED_CDS"/>
    <property type="molecule type" value="Genomic_DNA"/>
</dbReference>
<dbReference type="InParanoid" id="W5MMV3"/>
<dbReference type="FunFam" id="3.30.60.30:FF:000050">
    <property type="entry name" value="Follistatin like 5"/>
    <property type="match status" value="1"/>
</dbReference>
<dbReference type="EMBL" id="AHAT01015301">
    <property type="status" value="NOT_ANNOTATED_CDS"/>
    <property type="molecule type" value="Genomic_DNA"/>
</dbReference>
<keyword evidence="11" id="KW-1185">Reference proteome</keyword>
<dbReference type="Pfam" id="PF07648">
    <property type="entry name" value="Kazal_2"/>
    <property type="match status" value="1"/>
</dbReference>
<dbReference type="Gene3D" id="2.130.10.10">
    <property type="entry name" value="YVTN repeat-like/Quinoprotein amine dehydrogenase"/>
    <property type="match status" value="1"/>
</dbReference>
<evidence type="ECO:0000313" key="11">
    <source>
        <dbReference type="Proteomes" id="UP000018468"/>
    </source>
</evidence>
<dbReference type="Proteomes" id="UP000018468">
    <property type="component" value="Linkage group LG4"/>
</dbReference>
<dbReference type="AlphaFoldDB" id="W5MMV3"/>
<dbReference type="PANTHER" id="PTHR10913">
    <property type="entry name" value="FOLLISTATIN-RELATED"/>
    <property type="match status" value="1"/>
</dbReference>
<dbReference type="EMBL" id="AHAT01015293">
    <property type="status" value="NOT_ANNOTATED_CDS"/>
    <property type="molecule type" value="Genomic_DNA"/>
</dbReference>
<dbReference type="InterPro" id="IPR036179">
    <property type="entry name" value="Ig-like_dom_sf"/>
</dbReference>
<dbReference type="FunFam" id="2.60.40.10:FF:002358">
    <property type="entry name" value="Follistatin like 4"/>
    <property type="match status" value="1"/>
</dbReference>
<dbReference type="GO" id="GO:0030154">
    <property type="term" value="P:cell differentiation"/>
    <property type="evidence" value="ECO:0000318"/>
    <property type="project" value="GO_Central"/>
</dbReference>
<dbReference type="EMBL" id="AHAT01015296">
    <property type="status" value="NOT_ANNOTATED_CDS"/>
    <property type="molecule type" value="Genomic_DNA"/>
</dbReference>
<evidence type="ECO:0000256" key="2">
    <source>
        <dbReference type="ARBA" id="ARBA00022729"/>
    </source>
</evidence>
<evidence type="ECO:0000256" key="5">
    <source>
        <dbReference type="ARBA" id="ARBA00069905"/>
    </source>
</evidence>
<evidence type="ECO:0000259" key="7">
    <source>
        <dbReference type="PROSITE" id="PS50222"/>
    </source>
</evidence>
<dbReference type="GO" id="GO:0005576">
    <property type="term" value="C:extracellular region"/>
    <property type="evidence" value="ECO:0000318"/>
    <property type="project" value="GO_Central"/>
</dbReference>
<dbReference type="InterPro" id="IPR007110">
    <property type="entry name" value="Ig-like_dom"/>
</dbReference>
<evidence type="ECO:0000259" key="9">
    <source>
        <dbReference type="PROSITE" id="PS51465"/>
    </source>
</evidence>
<keyword evidence="3" id="KW-0106">Calcium</keyword>
<feature type="domain" description="EF-hand" evidence="7">
    <location>
        <begin position="86"/>
        <end position="121"/>
    </location>
</feature>
<dbReference type="Pfam" id="PF13927">
    <property type="entry name" value="Ig_3"/>
    <property type="match status" value="1"/>
</dbReference>
<dbReference type="SUPFAM" id="SSF48726">
    <property type="entry name" value="Immunoglobulin"/>
    <property type="match status" value="2"/>
</dbReference>
<dbReference type="Gene3D" id="2.60.40.10">
    <property type="entry name" value="Immunoglobulins"/>
    <property type="match status" value="2"/>
</dbReference>
<dbReference type="SUPFAM" id="SSF100895">
    <property type="entry name" value="Kazal-type serine protease inhibitors"/>
    <property type="match status" value="1"/>
</dbReference>
<dbReference type="GO" id="GO:0030510">
    <property type="term" value="P:regulation of BMP signaling pathway"/>
    <property type="evidence" value="ECO:0000318"/>
    <property type="project" value="GO_Central"/>
</dbReference>
<dbReference type="InterPro" id="IPR002048">
    <property type="entry name" value="EF_hand_dom"/>
</dbReference>
<dbReference type="EMBL" id="AHAT01015292">
    <property type="status" value="NOT_ANNOTATED_CDS"/>
    <property type="molecule type" value="Genomic_DNA"/>
</dbReference>
<dbReference type="SUPFAM" id="SSF47473">
    <property type="entry name" value="EF-hand"/>
    <property type="match status" value="1"/>
</dbReference>
<dbReference type="eggNOG" id="ENOG502QPNV">
    <property type="taxonomic scope" value="Eukaryota"/>
</dbReference>
<keyword evidence="2" id="KW-0732">Signal</keyword>
<dbReference type="InterPro" id="IPR015943">
    <property type="entry name" value="WD40/YVTN_repeat-like_dom_sf"/>
</dbReference>
<dbReference type="STRING" id="7918.ENSLOCP00000009712"/>
<dbReference type="SMART" id="SM00280">
    <property type="entry name" value="KAZAL"/>
    <property type="match status" value="1"/>
</dbReference>
<dbReference type="PANTHER" id="PTHR10913:SF44">
    <property type="entry name" value="FOLLISTATIN-RELATED PROTEIN 5"/>
    <property type="match status" value="1"/>
</dbReference>
<evidence type="ECO:0000256" key="3">
    <source>
        <dbReference type="ARBA" id="ARBA00022837"/>
    </source>
</evidence>
<keyword evidence="4" id="KW-1015">Disulfide bond</keyword>
<dbReference type="SUPFAM" id="SSF75011">
    <property type="entry name" value="3-carboxy-cis,cis-mucoante lactonizing enzyme"/>
    <property type="match status" value="1"/>
</dbReference>
<dbReference type="CDD" id="cd05736">
    <property type="entry name" value="IgI_2_Follistatin_like"/>
    <property type="match status" value="1"/>
</dbReference>
<dbReference type="Gene3D" id="1.10.238.10">
    <property type="entry name" value="EF-hand"/>
    <property type="match status" value="1"/>
</dbReference>
<dbReference type="InterPro" id="IPR013098">
    <property type="entry name" value="Ig_I-set"/>
</dbReference>
<dbReference type="EMBL" id="AHAT01015298">
    <property type="status" value="NOT_ANNOTATED_CDS"/>
    <property type="molecule type" value="Genomic_DNA"/>
</dbReference>
<name>W5MMV3_LEPOC</name>
<dbReference type="CDD" id="cd00104">
    <property type="entry name" value="KAZAL_FS"/>
    <property type="match status" value="1"/>
</dbReference>
<dbReference type="Ensembl" id="ENSLOCT00000009723.1">
    <property type="protein sequence ID" value="ENSLOCP00000009712.1"/>
    <property type="gene ID" value="ENSLOCG00000007998.1"/>
</dbReference>